<protein>
    <submittedName>
        <fullName evidence="1">5387_t:CDS:1</fullName>
    </submittedName>
</protein>
<evidence type="ECO:0000313" key="2">
    <source>
        <dbReference type="Proteomes" id="UP000789366"/>
    </source>
</evidence>
<evidence type="ECO:0000313" key="1">
    <source>
        <dbReference type="EMBL" id="CAG8769876.1"/>
    </source>
</evidence>
<feature type="non-terminal residue" evidence="1">
    <location>
        <position position="1"/>
    </location>
</feature>
<gene>
    <name evidence="1" type="ORF">SPELUC_LOCUS15707</name>
</gene>
<comment type="caution">
    <text evidence="1">The sequence shown here is derived from an EMBL/GenBank/DDBJ whole genome shotgun (WGS) entry which is preliminary data.</text>
</comment>
<keyword evidence="2" id="KW-1185">Reference proteome</keyword>
<dbReference type="Proteomes" id="UP000789366">
    <property type="component" value="Unassembled WGS sequence"/>
</dbReference>
<proteinExistence type="predicted"/>
<name>A0ACA9QZ73_9GLOM</name>
<reference evidence="1" key="1">
    <citation type="submission" date="2021-06" db="EMBL/GenBank/DDBJ databases">
        <authorList>
            <person name="Kallberg Y."/>
            <person name="Tangrot J."/>
            <person name="Rosling A."/>
        </authorList>
    </citation>
    <scope>NUCLEOTIDE SEQUENCE</scope>
    <source>
        <strain evidence="1">28 12/20/2015</strain>
    </source>
</reference>
<organism evidence="1 2">
    <name type="scientific">Cetraspora pellucida</name>
    <dbReference type="NCBI Taxonomy" id="1433469"/>
    <lineage>
        <taxon>Eukaryota</taxon>
        <taxon>Fungi</taxon>
        <taxon>Fungi incertae sedis</taxon>
        <taxon>Mucoromycota</taxon>
        <taxon>Glomeromycotina</taxon>
        <taxon>Glomeromycetes</taxon>
        <taxon>Diversisporales</taxon>
        <taxon>Gigasporaceae</taxon>
        <taxon>Cetraspora</taxon>
    </lineage>
</organism>
<accession>A0ACA9QZ73</accession>
<sequence length="48" mass="5168">LILSVLLPTSQDLVKISSFSSVADKQYNPSNSIVSDLVKIVIDNSFDG</sequence>
<dbReference type="EMBL" id="CAJVPW010053364">
    <property type="protein sequence ID" value="CAG8769876.1"/>
    <property type="molecule type" value="Genomic_DNA"/>
</dbReference>
<feature type="non-terminal residue" evidence="1">
    <location>
        <position position="48"/>
    </location>
</feature>